<dbReference type="EMBL" id="CAJNOM010000888">
    <property type="protein sequence ID" value="CAF1575495.1"/>
    <property type="molecule type" value="Genomic_DNA"/>
</dbReference>
<gene>
    <name evidence="1" type="ORF">BJG266_LOCUS32265</name>
    <name evidence="2" type="ORF">QVE165_LOCUS49324</name>
</gene>
<accession>A0A815YVQ2</accession>
<dbReference type="Proteomes" id="UP000663832">
    <property type="component" value="Unassembled WGS sequence"/>
</dbReference>
<dbReference type="Gene3D" id="1.10.489.10">
    <property type="entry name" value="Chloroperoxidase-like"/>
    <property type="match status" value="1"/>
</dbReference>
<dbReference type="EMBL" id="CAJNOI010000528">
    <property type="protein sequence ID" value="CAF1300630.1"/>
    <property type="molecule type" value="Genomic_DNA"/>
</dbReference>
<protein>
    <submittedName>
        <fullName evidence="2">Uncharacterized protein</fullName>
    </submittedName>
</protein>
<comment type="caution">
    <text evidence="2">The sequence shown here is derived from an EMBL/GenBank/DDBJ whole genome shotgun (WGS) entry which is preliminary data.</text>
</comment>
<dbReference type="InterPro" id="IPR036851">
    <property type="entry name" value="Chloroperoxidase-like_sf"/>
</dbReference>
<dbReference type="Proteomes" id="UP000663877">
    <property type="component" value="Unassembled WGS sequence"/>
</dbReference>
<evidence type="ECO:0000313" key="1">
    <source>
        <dbReference type="EMBL" id="CAF1300630.1"/>
    </source>
</evidence>
<dbReference type="OrthoDB" id="407298at2759"/>
<evidence type="ECO:0000313" key="2">
    <source>
        <dbReference type="EMBL" id="CAF1575495.1"/>
    </source>
</evidence>
<sequence length="131" mass="14388">APFFGAQKTDCGEWIGIPERMPDNWVKRETPYSLVDIIGQVLKLYLPYPVLFGGNTGQPNTFIANPQQLSTNNQTVNGTACFIYQAILSVTPSEVDPTVTIPASVLSYIIDKLDPIFGTQFGCPSTKFKLT</sequence>
<keyword evidence="3" id="KW-1185">Reference proteome</keyword>
<evidence type="ECO:0000313" key="3">
    <source>
        <dbReference type="Proteomes" id="UP000663832"/>
    </source>
</evidence>
<organism evidence="2 3">
    <name type="scientific">Adineta steineri</name>
    <dbReference type="NCBI Taxonomy" id="433720"/>
    <lineage>
        <taxon>Eukaryota</taxon>
        <taxon>Metazoa</taxon>
        <taxon>Spiralia</taxon>
        <taxon>Gnathifera</taxon>
        <taxon>Rotifera</taxon>
        <taxon>Eurotatoria</taxon>
        <taxon>Bdelloidea</taxon>
        <taxon>Adinetida</taxon>
        <taxon>Adinetidae</taxon>
        <taxon>Adineta</taxon>
    </lineage>
</organism>
<proteinExistence type="predicted"/>
<feature type="non-terminal residue" evidence="2">
    <location>
        <position position="1"/>
    </location>
</feature>
<name>A0A815YVQ2_9BILA</name>
<dbReference type="AlphaFoldDB" id="A0A815YVQ2"/>
<reference evidence="2" key="1">
    <citation type="submission" date="2021-02" db="EMBL/GenBank/DDBJ databases">
        <authorList>
            <person name="Nowell W R."/>
        </authorList>
    </citation>
    <scope>NUCLEOTIDE SEQUENCE</scope>
</reference>
<dbReference type="GO" id="GO:0004601">
    <property type="term" value="F:peroxidase activity"/>
    <property type="evidence" value="ECO:0007669"/>
    <property type="project" value="InterPro"/>
</dbReference>